<feature type="binding site" evidence="21">
    <location>
        <begin position="322"/>
        <end position="329"/>
    </location>
    <ligand>
        <name>GTP</name>
        <dbReference type="ChEBI" id="CHEBI:37565"/>
    </ligand>
</feature>
<comment type="catalytic activity">
    <reaction evidence="20">
        <text>GTP + H2O = GDP + phosphate + H(+)</text>
        <dbReference type="Rhea" id="RHEA:19669"/>
        <dbReference type="ChEBI" id="CHEBI:15377"/>
        <dbReference type="ChEBI" id="CHEBI:15378"/>
        <dbReference type="ChEBI" id="CHEBI:37565"/>
        <dbReference type="ChEBI" id="CHEBI:43474"/>
        <dbReference type="ChEBI" id="CHEBI:58189"/>
        <dbReference type="EC" id="3.6.5.2"/>
    </reaction>
</comment>
<accession>A0A1D2NF03</accession>
<sequence>MGFAEMSGLTEVMRDRFIWKALLAEFLGTLILVFVGCGSCVASSGGGSAAYVQIALSFGITVATIAQAIGHVSGCHINPAVSVGMCVAGKMKPIKATLYIIVQCVGGIAGAGILYAVIPEADRGALGATVPREGMSVGQAFGVELIITMVLVLTIFGVCDENRNDVTGSAPLAIGLSITACHLFAVPITGSSMNPARTVGPAVIQGIWIEHWLYWMGPCAGGAIAALIYKVAFRAKPTGDSRGEYEPAAQDTKESECEYRQEDVIENLIENQPSPISLIKCSITQLPKPETVILLQNTMGLTFSSLLNRLFGKNDMRILMVGLDGAGKTTILYKFKFGEIISTIPTIGFNVETIEYKNISFTVWDVGGQDRLRSLWRYYYKNARGIIFVIDSHDVERLGEDLPNALGPAELIDRLNIGTHLQKRRWYIQSSNASIGEGLYDGLDWLSRELKDY</sequence>
<evidence type="ECO:0000256" key="3">
    <source>
        <dbReference type="ARBA" id="ARBA00006175"/>
    </source>
</evidence>
<dbReference type="PRINTS" id="PR00783">
    <property type="entry name" value="MINTRINSICP"/>
</dbReference>
<evidence type="ECO:0000256" key="7">
    <source>
        <dbReference type="ARBA" id="ARBA00022448"/>
    </source>
</evidence>
<dbReference type="GO" id="GO:0015250">
    <property type="term" value="F:water channel activity"/>
    <property type="evidence" value="ECO:0007669"/>
    <property type="project" value="UniProtKB-ARBA"/>
</dbReference>
<dbReference type="PROSITE" id="PS00221">
    <property type="entry name" value="MIP"/>
    <property type="match status" value="1"/>
</dbReference>
<evidence type="ECO:0000256" key="1">
    <source>
        <dbReference type="ARBA" id="ARBA00004444"/>
    </source>
</evidence>
<comment type="subcellular location">
    <subcellularLocation>
        <location evidence="2">Cell membrane</location>
        <topology evidence="2">Multi-pass membrane protein</topology>
    </subcellularLocation>
    <subcellularLocation>
        <location evidence="1">Golgi apparatus membrane</location>
        <topology evidence="1">Lipid-anchor</topology>
        <orientation evidence="1">Cytoplasmic side</orientation>
    </subcellularLocation>
</comment>
<dbReference type="PANTHER" id="PTHR19139:SF199">
    <property type="entry name" value="MIP17260P"/>
    <property type="match status" value="1"/>
</dbReference>
<evidence type="ECO:0000256" key="11">
    <source>
        <dbReference type="ARBA" id="ARBA00022737"/>
    </source>
</evidence>
<evidence type="ECO:0000256" key="19">
    <source>
        <dbReference type="ARBA" id="ARBA00023288"/>
    </source>
</evidence>
<evidence type="ECO:0000256" key="6">
    <source>
        <dbReference type="ARBA" id="ARBA00011984"/>
    </source>
</evidence>
<organism evidence="25 26">
    <name type="scientific">Orchesella cincta</name>
    <name type="common">Springtail</name>
    <name type="synonym">Podura cincta</name>
    <dbReference type="NCBI Taxonomy" id="48709"/>
    <lineage>
        <taxon>Eukaryota</taxon>
        <taxon>Metazoa</taxon>
        <taxon>Ecdysozoa</taxon>
        <taxon>Arthropoda</taxon>
        <taxon>Hexapoda</taxon>
        <taxon>Collembola</taxon>
        <taxon>Entomobryomorpha</taxon>
        <taxon>Entomobryoidea</taxon>
        <taxon>Orchesellidae</taxon>
        <taxon>Orchesellinae</taxon>
        <taxon>Orchesella</taxon>
    </lineage>
</organism>
<dbReference type="SUPFAM" id="SSF52540">
    <property type="entry name" value="P-loop containing nucleoside triphosphate hydrolases"/>
    <property type="match status" value="1"/>
</dbReference>
<feature type="transmembrane region" description="Helical" evidence="24">
    <location>
        <begin position="96"/>
        <end position="118"/>
    </location>
</feature>
<evidence type="ECO:0000256" key="23">
    <source>
        <dbReference type="RuleBase" id="RU000477"/>
    </source>
</evidence>
<evidence type="ECO:0000256" key="14">
    <source>
        <dbReference type="ARBA" id="ARBA00022927"/>
    </source>
</evidence>
<dbReference type="SUPFAM" id="SSF81338">
    <property type="entry name" value="Aquaporin-like"/>
    <property type="match status" value="1"/>
</dbReference>
<evidence type="ECO:0000256" key="5">
    <source>
        <dbReference type="ARBA" id="ARBA00011881"/>
    </source>
</evidence>
<feature type="transmembrane region" description="Helical" evidence="24">
    <location>
        <begin position="50"/>
        <end position="75"/>
    </location>
</feature>
<dbReference type="PROSITE" id="PS51417">
    <property type="entry name" value="ARF"/>
    <property type="match status" value="1"/>
</dbReference>
<proteinExistence type="inferred from homology"/>
<keyword evidence="26" id="KW-1185">Reference proteome</keyword>
<keyword evidence="9 23" id="KW-0812">Transmembrane</keyword>
<feature type="transmembrane region" description="Helical" evidence="24">
    <location>
        <begin position="138"/>
        <end position="158"/>
    </location>
</feature>
<dbReference type="GO" id="GO:0000139">
    <property type="term" value="C:Golgi membrane"/>
    <property type="evidence" value="ECO:0007669"/>
    <property type="project" value="UniProtKB-SubCell"/>
</dbReference>
<feature type="binding site" evidence="21">
    <location>
        <position position="368"/>
    </location>
    <ligand>
        <name>GTP</name>
        <dbReference type="ChEBI" id="CHEBI:37565"/>
    </ligand>
</feature>
<dbReference type="FunFam" id="3.40.50.300:FF:003500">
    <property type="entry name" value="ADP-ribosylation factor 1"/>
    <property type="match status" value="1"/>
</dbReference>
<keyword evidence="22" id="KW-0460">Magnesium</keyword>
<keyword evidence="11" id="KW-0677">Repeat</keyword>
<dbReference type="GO" id="GO:0015031">
    <property type="term" value="P:protein transport"/>
    <property type="evidence" value="ECO:0007669"/>
    <property type="project" value="UniProtKB-KW"/>
</dbReference>
<keyword evidence="12 21" id="KW-0547">Nucleotide-binding</keyword>
<dbReference type="GO" id="GO:0048878">
    <property type="term" value="P:chemical homeostasis"/>
    <property type="evidence" value="ECO:0007669"/>
    <property type="project" value="UniProtKB-ARBA"/>
</dbReference>
<evidence type="ECO:0000256" key="21">
    <source>
        <dbReference type="PIRSR" id="PIRSR606689-1"/>
    </source>
</evidence>
<dbReference type="InterPro" id="IPR034294">
    <property type="entry name" value="Aquaporin_transptr"/>
</dbReference>
<keyword evidence="22" id="KW-0479">Metal-binding</keyword>
<dbReference type="EMBL" id="LJIJ01000061">
    <property type="protein sequence ID" value="ODN03848.1"/>
    <property type="molecule type" value="Genomic_DNA"/>
</dbReference>
<evidence type="ECO:0000256" key="15">
    <source>
        <dbReference type="ARBA" id="ARBA00022989"/>
    </source>
</evidence>
<feature type="binding site" evidence="22">
    <location>
        <position position="329"/>
    </location>
    <ligand>
        <name>Mg(2+)</name>
        <dbReference type="ChEBI" id="CHEBI:18420"/>
    </ligand>
</feature>
<name>A0A1D2NF03_ORCCI</name>
<feature type="binding site" evidence="22">
    <location>
        <position position="346"/>
    </location>
    <ligand>
        <name>Mg(2+)</name>
        <dbReference type="ChEBI" id="CHEBI:18420"/>
    </ligand>
</feature>
<dbReference type="GO" id="GO:0016192">
    <property type="term" value="P:vesicle-mediated transport"/>
    <property type="evidence" value="ECO:0007669"/>
    <property type="project" value="UniProtKB-KW"/>
</dbReference>
<dbReference type="InterPro" id="IPR000425">
    <property type="entry name" value="MIP"/>
</dbReference>
<dbReference type="PANTHER" id="PTHR19139">
    <property type="entry name" value="AQUAPORIN TRANSPORTER"/>
    <property type="match status" value="1"/>
</dbReference>
<keyword evidence="10" id="KW-0519">Myristate</keyword>
<dbReference type="FunFam" id="1.20.1080.10:FF:000009">
    <property type="entry name" value="aquaporin-4 isoform X1"/>
    <property type="match status" value="1"/>
</dbReference>
<dbReference type="SMART" id="SM00178">
    <property type="entry name" value="SAR"/>
    <property type="match status" value="1"/>
</dbReference>
<dbReference type="InterPro" id="IPR022357">
    <property type="entry name" value="MIP_CS"/>
</dbReference>
<evidence type="ECO:0000256" key="4">
    <source>
        <dbReference type="ARBA" id="ARBA00010290"/>
    </source>
</evidence>
<dbReference type="InterPro" id="IPR005225">
    <property type="entry name" value="Small_GTP-bd"/>
</dbReference>
<evidence type="ECO:0000256" key="24">
    <source>
        <dbReference type="SAM" id="Phobius"/>
    </source>
</evidence>
<feature type="transmembrane region" description="Helical" evidence="24">
    <location>
        <begin position="212"/>
        <end position="232"/>
    </location>
</feature>
<evidence type="ECO:0000256" key="13">
    <source>
        <dbReference type="ARBA" id="ARBA00022892"/>
    </source>
</evidence>
<dbReference type="Gene3D" id="1.20.1080.10">
    <property type="entry name" value="Glycerol uptake facilitator protein"/>
    <property type="match status" value="1"/>
</dbReference>
<evidence type="ECO:0000256" key="18">
    <source>
        <dbReference type="ARBA" id="ARBA00023136"/>
    </source>
</evidence>
<keyword evidence="15 24" id="KW-1133">Transmembrane helix</keyword>
<evidence type="ECO:0000256" key="22">
    <source>
        <dbReference type="PIRSR" id="PIRSR606689-2"/>
    </source>
</evidence>
<dbReference type="GO" id="GO:0005525">
    <property type="term" value="F:GTP binding"/>
    <property type="evidence" value="ECO:0007669"/>
    <property type="project" value="UniProtKB-KW"/>
</dbReference>
<evidence type="ECO:0000256" key="9">
    <source>
        <dbReference type="ARBA" id="ARBA00022692"/>
    </source>
</evidence>
<evidence type="ECO:0000313" key="25">
    <source>
        <dbReference type="EMBL" id="ODN03848.1"/>
    </source>
</evidence>
<dbReference type="InterPro" id="IPR023271">
    <property type="entry name" value="Aquaporin-like"/>
</dbReference>
<keyword evidence="7 23" id="KW-0813">Transport</keyword>
<keyword evidence="19" id="KW-0449">Lipoprotein</keyword>
<dbReference type="STRING" id="48709.A0A1D2NF03"/>
<gene>
    <name evidence="25" type="ORF">Ocin01_02828</name>
</gene>
<dbReference type="Gene3D" id="3.40.50.300">
    <property type="entry name" value="P-loop containing nucleotide triphosphate hydrolases"/>
    <property type="match status" value="2"/>
</dbReference>
<comment type="caution">
    <text evidence="25">The sequence shown here is derived from an EMBL/GenBank/DDBJ whole genome shotgun (WGS) entry which is preliminary data.</text>
</comment>
<dbReference type="Pfam" id="PF00230">
    <property type="entry name" value="MIP"/>
    <property type="match status" value="1"/>
</dbReference>
<comment type="similarity">
    <text evidence="4">Belongs to the small GTPase superfamily. Arf family.</text>
</comment>
<dbReference type="InterPro" id="IPR006689">
    <property type="entry name" value="Small_GTPase_ARF/SAR"/>
</dbReference>
<evidence type="ECO:0000256" key="12">
    <source>
        <dbReference type="ARBA" id="ARBA00022741"/>
    </source>
</evidence>
<feature type="transmembrane region" description="Helical" evidence="24">
    <location>
        <begin position="21"/>
        <end position="44"/>
    </location>
</feature>
<dbReference type="AlphaFoldDB" id="A0A1D2NF03"/>
<protein>
    <recommendedName>
        <fullName evidence="6">small monomeric GTPase</fullName>
        <ecNumber evidence="6">3.6.5.2</ecNumber>
    </recommendedName>
</protein>
<dbReference type="InterPro" id="IPR027417">
    <property type="entry name" value="P-loop_NTPase"/>
</dbReference>
<keyword evidence="16" id="KW-0333">Golgi apparatus</keyword>
<keyword evidence="17 21" id="KW-0342">GTP-binding</keyword>
<reference evidence="25 26" key="1">
    <citation type="journal article" date="2016" name="Genome Biol. Evol.">
        <title>Gene Family Evolution Reflects Adaptation to Soil Environmental Stressors in the Genome of the Collembolan Orchesella cincta.</title>
        <authorList>
            <person name="Faddeeva-Vakhrusheva A."/>
            <person name="Derks M.F."/>
            <person name="Anvar S.Y."/>
            <person name="Agamennone V."/>
            <person name="Suring W."/>
            <person name="Smit S."/>
            <person name="van Straalen N.M."/>
            <person name="Roelofs D."/>
        </authorList>
    </citation>
    <scope>NUCLEOTIDE SEQUENCE [LARGE SCALE GENOMIC DNA]</scope>
    <source>
        <tissue evidence="25">Mixed pool</tissue>
    </source>
</reference>
<dbReference type="NCBIfam" id="TIGR00231">
    <property type="entry name" value="small_GTP"/>
    <property type="match status" value="1"/>
</dbReference>
<dbReference type="GO" id="GO:0003925">
    <property type="term" value="F:G protein activity"/>
    <property type="evidence" value="ECO:0007669"/>
    <property type="project" value="UniProtKB-EC"/>
</dbReference>
<dbReference type="GO" id="GO:0005886">
    <property type="term" value="C:plasma membrane"/>
    <property type="evidence" value="ECO:0007669"/>
    <property type="project" value="UniProtKB-SubCell"/>
</dbReference>
<dbReference type="Pfam" id="PF00025">
    <property type="entry name" value="Arf"/>
    <property type="match status" value="2"/>
</dbReference>
<dbReference type="OrthoDB" id="3222at2759"/>
<keyword evidence="8" id="KW-1003">Cell membrane</keyword>
<dbReference type="EC" id="3.6.5.2" evidence="6"/>
<dbReference type="GO" id="GO:0046872">
    <property type="term" value="F:metal ion binding"/>
    <property type="evidence" value="ECO:0007669"/>
    <property type="project" value="UniProtKB-KW"/>
</dbReference>
<comment type="similarity">
    <text evidence="3 23">Belongs to the MIP/aquaporin (TC 1.A.8) family.</text>
</comment>
<keyword evidence="18 24" id="KW-0472">Membrane</keyword>
<evidence type="ECO:0000256" key="10">
    <source>
        <dbReference type="ARBA" id="ARBA00022707"/>
    </source>
</evidence>
<evidence type="ECO:0000256" key="16">
    <source>
        <dbReference type="ARBA" id="ARBA00023034"/>
    </source>
</evidence>
<keyword evidence="14" id="KW-0653">Protein transport</keyword>
<comment type="subunit">
    <text evidence="5">Homotetramer.</text>
</comment>
<keyword evidence="13" id="KW-0931">ER-Golgi transport</keyword>
<dbReference type="SMART" id="SM00175">
    <property type="entry name" value="RAB"/>
    <property type="match status" value="1"/>
</dbReference>
<dbReference type="CDD" id="cd00333">
    <property type="entry name" value="MIP"/>
    <property type="match status" value="1"/>
</dbReference>
<evidence type="ECO:0000313" key="26">
    <source>
        <dbReference type="Proteomes" id="UP000094527"/>
    </source>
</evidence>
<evidence type="ECO:0000256" key="8">
    <source>
        <dbReference type="ARBA" id="ARBA00022475"/>
    </source>
</evidence>
<evidence type="ECO:0000256" key="20">
    <source>
        <dbReference type="ARBA" id="ARBA00048098"/>
    </source>
</evidence>
<dbReference type="SMART" id="SM00177">
    <property type="entry name" value="ARF"/>
    <property type="match status" value="1"/>
</dbReference>
<dbReference type="NCBIfam" id="TIGR00861">
    <property type="entry name" value="MIP"/>
    <property type="match status" value="1"/>
</dbReference>
<feature type="transmembrane region" description="Helical" evidence="24">
    <location>
        <begin position="170"/>
        <end position="192"/>
    </location>
</feature>
<dbReference type="Proteomes" id="UP000094527">
    <property type="component" value="Unassembled WGS sequence"/>
</dbReference>
<dbReference type="GO" id="GO:0051649">
    <property type="term" value="P:establishment of localization in cell"/>
    <property type="evidence" value="ECO:0007669"/>
    <property type="project" value="UniProtKB-ARBA"/>
</dbReference>
<evidence type="ECO:0000256" key="17">
    <source>
        <dbReference type="ARBA" id="ARBA00023134"/>
    </source>
</evidence>
<evidence type="ECO:0000256" key="2">
    <source>
        <dbReference type="ARBA" id="ARBA00004651"/>
    </source>
</evidence>